<organism evidence="7 8">
    <name type="scientific">Megaselia scalaris</name>
    <name type="common">Humpbacked fly</name>
    <name type="synonym">Phora scalaris</name>
    <dbReference type="NCBI Taxonomy" id="36166"/>
    <lineage>
        <taxon>Eukaryota</taxon>
        <taxon>Metazoa</taxon>
        <taxon>Ecdysozoa</taxon>
        <taxon>Arthropoda</taxon>
        <taxon>Hexapoda</taxon>
        <taxon>Insecta</taxon>
        <taxon>Pterygota</taxon>
        <taxon>Neoptera</taxon>
        <taxon>Endopterygota</taxon>
        <taxon>Diptera</taxon>
        <taxon>Brachycera</taxon>
        <taxon>Muscomorpha</taxon>
        <taxon>Platypezoidea</taxon>
        <taxon>Phoridae</taxon>
        <taxon>Megaseliini</taxon>
        <taxon>Megaselia</taxon>
    </lineage>
</organism>
<dbReference type="STRING" id="36166.T1GML3"/>
<evidence type="ECO:0000259" key="6">
    <source>
        <dbReference type="PROSITE" id="PS50222"/>
    </source>
</evidence>
<reference evidence="7" key="2">
    <citation type="submission" date="2015-06" db="UniProtKB">
        <authorList>
            <consortium name="EnsemblMetazoa"/>
        </authorList>
    </citation>
    <scope>IDENTIFICATION</scope>
</reference>
<keyword evidence="4" id="KW-0514">Muscle protein</keyword>
<dbReference type="Gene3D" id="1.10.238.10">
    <property type="entry name" value="EF-hand"/>
    <property type="match status" value="2"/>
</dbReference>
<dbReference type="HOGENOM" id="CLU_1210995_0_0_1"/>
<dbReference type="EnsemblMetazoa" id="MESCA004789-RA">
    <property type="protein sequence ID" value="MESCA004789-PA"/>
    <property type="gene ID" value="MESCA004789"/>
</dbReference>
<dbReference type="InterPro" id="IPR011992">
    <property type="entry name" value="EF-hand-dom_pair"/>
</dbReference>
<keyword evidence="8" id="KW-1185">Reference proteome</keyword>
<evidence type="ECO:0000256" key="1">
    <source>
        <dbReference type="ARBA" id="ARBA00022723"/>
    </source>
</evidence>
<evidence type="ECO:0000256" key="5">
    <source>
        <dbReference type="ARBA" id="ARBA00038202"/>
    </source>
</evidence>
<evidence type="ECO:0000256" key="2">
    <source>
        <dbReference type="ARBA" id="ARBA00022737"/>
    </source>
</evidence>
<dbReference type="PANTHER" id="PTHR23048">
    <property type="entry name" value="MYOSIN LIGHT CHAIN 1, 3"/>
    <property type="match status" value="1"/>
</dbReference>
<dbReference type="EMBL" id="CAQQ02038890">
    <property type="status" value="NOT_ANNOTATED_CDS"/>
    <property type="molecule type" value="Genomic_DNA"/>
</dbReference>
<dbReference type="Pfam" id="PF13499">
    <property type="entry name" value="EF-hand_7"/>
    <property type="match status" value="2"/>
</dbReference>
<evidence type="ECO:0000256" key="4">
    <source>
        <dbReference type="ARBA" id="ARBA00023179"/>
    </source>
</evidence>
<protein>
    <recommendedName>
        <fullName evidence="6">EF-hand domain-containing protein</fullName>
    </recommendedName>
</protein>
<feature type="domain" description="EF-hand" evidence="6">
    <location>
        <begin position="84"/>
        <end position="119"/>
    </location>
</feature>
<keyword evidence="2" id="KW-0677">Repeat</keyword>
<reference evidence="8" key="1">
    <citation type="submission" date="2013-02" db="EMBL/GenBank/DDBJ databases">
        <authorList>
            <person name="Hughes D."/>
        </authorList>
    </citation>
    <scope>NUCLEOTIDE SEQUENCE</scope>
    <source>
        <strain>Durham</strain>
        <strain evidence="8">NC isolate 2 -- Noor lab</strain>
    </source>
</reference>
<dbReference type="InterPro" id="IPR050230">
    <property type="entry name" value="CALM/Myosin/TropC-like"/>
</dbReference>
<feature type="domain" description="EF-hand" evidence="6">
    <location>
        <begin position="162"/>
        <end position="197"/>
    </location>
</feature>
<dbReference type="PROSITE" id="PS00018">
    <property type="entry name" value="EF_HAND_1"/>
    <property type="match status" value="1"/>
</dbReference>
<keyword evidence="3" id="KW-0106">Calcium</keyword>
<dbReference type="FunFam" id="1.10.238.10:FF:000103">
    <property type="entry name" value="Troponin C Ib"/>
    <property type="match status" value="1"/>
</dbReference>
<dbReference type="CDD" id="cd00051">
    <property type="entry name" value="EFh"/>
    <property type="match status" value="1"/>
</dbReference>
<dbReference type="GO" id="GO:0016460">
    <property type="term" value="C:myosin II complex"/>
    <property type="evidence" value="ECO:0007669"/>
    <property type="project" value="TreeGrafter"/>
</dbReference>
<feature type="domain" description="EF-hand" evidence="6">
    <location>
        <begin position="198"/>
        <end position="229"/>
    </location>
</feature>
<proteinExistence type="inferred from homology"/>
<dbReference type="PROSITE" id="PS50222">
    <property type="entry name" value="EF_HAND_2"/>
    <property type="match status" value="3"/>
</dbReference>
<accession>T1GML3</accession>
<keyword evidence="1" id="KW-0479">Metal-binding</keyword>
<evidence type="ECO:0000313" key="8">
    <source>
        <dbReference type="Proteomes" id="UP000015102"/>
    </source>
</evidence>
<evidence type="ECO:0000313" key="7">
    <source>
        <dbReference type="EnsemblMetazoa" id="MESCA004789-PA"/>
    </source>
</evidence>
<dbReference type="SUPFAM" id="SSF47473">
    <property type="entry name" value="EF-hand"/>
    <property type="match status" value="1"/>
</dbReference>
<dbReference type="Proteomes" id="UP000015102">
    <property type="component" value="Unassembled WGS sequence"/>
</dbReference>
<dbReference type="SMART" id="SM00054">
    <property type="entry name" value="EFh"/>
    <property type="match status" value="3"/>
</dbReference>
<sequence length="229" mass="25954">MLKDNLNSQFKNTVLLGVESVLLPPFKKSKRESKINKRLMSDRIIDLVIIAKIAADLESSSKLLSTQQMLFPDRRARQRTTKKNFSAVLRNAFKAFDADNKGFIETADFHTILEMMGQKLDDKAEKQLVKDNKKGSPPGKINFDEFCAMAGRFVEVEEDAAAMATELKEAFRLYDREGKGYLTVKTLRDILHELDDKLSSQELDMIIDEIDADGSGTVDFDEFMTIMQG</sequence>
<evidence type="ECO:0000256" key="3">
    <source>
        <dbReference type="ARBA" id="ARBA00022837"/>
    </source>
</evidence>
<dbReference type="InterPro" id="IPR018247">
    <property type="entry name" value="EF_Hand_1_Ca_BS"/>
</dbReference>
<dbReference type="InterPro" id="IPR002048">
    <property type="entry name" value="EF_hand_dom"/>
</dbReference>
<dbReference type="AlphaFoldDB" id="T1GML3"/>
<dbReference type="PANTHER" id="PTHR23048:SF0">
    <property type="entry name" value="CALMODULIN LIKE 3"/>
    <property type="match status" value="1"/>
</dbReference>
<comment type="similarity">
    <text evidence="5">Belongs to the troponin C family.</text>
</comment>
<name>T1GML3_MEGSC</name>
<dbReference type="GO" id="GO:0005509">
    <property type="term" value="F:calcium ion binding"/>
    <property type="evidence" value="ECO:0007669"/>
    <property type="project" value="InterPro"/>
</dbReference>